<dbReference type="Gramene" id="PGSC0003DMT400048932">
    <property type="protein sequence ID" value="PGSC0003DMT400048932"/>
    <property type="gene ID" value="PGSC0003DMG400019013"/>
</dbReference>
<keyword evidence="2" id="KW-1185">Reference proteome</keyword>
<dbReference type="eggNOG" id="KOG0683">
    <property type="taxonomic scope" value="Eukaryota"/>
</dbReference>
<reference evidence="2" key="1">
    <citation type="journal article" date="2011" name="Nature">
        <title>Genome sequence and analysis of the tuber crop potato.</title>
        <authorList>
            <consortium name="The Potato Genome Sequencing Consortium"/>
        </authorList>
    </citation>
    <scope>NUCLEOTIDE SEQUENCE [LARGE SCALE GENOMIC DNA]</scope>
    <source>
        <strain evidence="2">cv. DM1-3 516 R44</strain>
    </source>
</reference>
<evidence type="ECO:0000313" key="2">
    <source>
        <dbReference type="Proteomes" id="UP000011115"/>
    </source>
</evidence>
<sequence>MRGIHLDQSYGLLAPSVRGGAFSVAGAISGVQVEVGHEPFYAYACRSEVMALGAKKAREVVFNVLWDACVHDDLSITEALAIVKAIFAENAKQFYKLDASSRYSDVEPQSLLSPFKKEELNGPLTDVTAVRVIWLDFSAQHRCRVSFTLCFYLYKDYKLLNDKFSTAYNYPNLFST</sequence>
<dbReference type="PANTHER" id="PTHR43383">
    <property type="entry name" value="NODULIN 6"/>
    <property type="match status" value="1"/>
</dbReference>
<dbReference type="Gene3D" id="3.20.20.140">
    <property type="entry name" value="Metal-dependent hydrolases"/>
    <property type="match status" value="1"/>
</dbReference>
<dbReference type="HOGENOM" id="CLU_1527760_0_0_1"/>
<dbReference type="STRING" id="4113.M1BN23"/>
<dbReference type="AlphaFoldDB" id="M1BN23"/>
<evidence type="ECO:0000313" key="1">
    <source>
        <dbReference type="EnsemblPlants" id="PGSC0003DMT400048932"/>
    </source>
</evidence>
<protein>
    <submittedName>
        <fullName evidence="1">Glutamate-ammonia ligase</fullName>
    </submittedName>
</protein>
<dbReference type="InParanoid" id="M1BN23"/>
<dbReference type="EnsemblPlants" id="PGSC0003DMT400048932">
    <property type="protein sequence ID" value="PGSC0003DMT400048932"/>
    <property type="gene ID" value="PGSC0003DMG400019013"/>
</dbReference>
<name>M1BN23_SOLTU</name>
<proteinExistence type="predicted"/>
<accession>M1BN23</accession>
<dbReference type="Proteomes" id="UP000011115">
    <property type="component" value="Unassembled WGS sequence"/>
</dbReference>
<organism evidence="1 2">
    <name type="scientific">Solanum tuberosum</name>
    <name type="common">Potato</name>
    <dbReference type="NCBI Taxonomy" id="4113"/>
    <lineage>
        <taxon>Eukaryota</taxon>
        <taxon>Viridiplantae</taxon>
        <taxon>Streptophyta</taxon>
        <taxon>Embryophyta</taxon>
        <taxon>Tracheophyta</taxon>
        <taxon>Spermatophyta</taxon>
        <taxon>Magnoliopsida</taxon>
        <taxon>eudicotyledons</taxon>
        <taxon>Gunneridae</taxon>
        <taxon>Pentapetalae</taxon>
        <taxon>asterids</taxon>
        <taxon>lamiids</taxon>
        <taxon>Solanales</taxon>
        <taxon>Solanaceae</taxon>
        <taxon>Solanoideae</taxon>
        <taxon>Solaneae</taxon>
        <taxon>Solanum</taxon>
    </lineage>
</organism>
<reference evidence="1" key="2">
    <citation type="submission" date="2015-06" db="UniProtKB">
        <authorList>
            <consortium name="EnsemblPlants"/>
        </authorList>
    </citation>
    <scope>IDENTIFICATION</scope>
    <source>
        <strain evidence="1">DM1-3 516 R44</strain>
    </source>
</reference>
<dbReference type="PaxDb" id="4113-PGSC0003DMT400048932"/>
<dbReference type="PANTHER" id="PTHR43383:SF2">
    <property type="entry name" value="AMIDOHYDROLASE 2 FAMILY PROTEIN"/>
    <property type="match status" value="1"/>
</dbReference>